<evidence type="ECO:0000259" key="2">
    <source>
        <dbReference type="Pfam" id="PF14577"/>
    </source>
</evidence>
<gene>
    <name evidence="3" type="ORF">GIB67_027752</name>
</gene>
<name>A0A7J7PCD6_9MAGN</name>
<evidence type="ECO:0000259" key="1">
    <source>
        <dbReference type="Pfam" id="PF14576"/>
    </source>
</evidence>
<comment type="caution">
    <text evidence="3">The sequence shown here is derived from an EMBL/GenBank/DDBJ whole genome shotgun (WGS) entry which is preliminary data.</text>
</comment>
<proteinExistence type="predicted"/>
<dbReference type="Pfam" id="PF14576">
    <property type="entry name" value="SEO_N"/>
    <property type="match status" value="1"/>
</dbReference>
<dbReference type="GO" id="GO:0010088">
    <property type="term" value="P:phloem development"/>
    <property type="evidence" value="ECO:0007669"/>
    <property type="project" value="InterPro"/>
</dbReference>
<dbReference type="InterPro" id="IPR027944">
    <property type="entry name" value="SEO_C"/>
</dbReference>
<dbReference type="EMBL" id="JACGCM010000012">
    <property type="protein sequence ID" value="KAF6176952.1"/>
    <property type="molecule type" value="Genomic_DNA"/>
</dbReference>
<dbReference type="PANTHER" id="PTHR33232:SF11">
    <property type="entry name" value="PROTEIN SIEVE ELEMENT OCCLUSION C"/>
    <property type="match status" value="1"/>
</dbReference>
<dbReference type="AlphaFoldDB" id="A0A7J7PCD6"/>
<dbReference type="Pfam" id="PF14577">
    <property type="entry name" value="SEO_C"/>
    <property type="match status" value="1"/>
</dbReference>
<evidence type="ECO:0000313" key="3">
    <source>
        <dbReference type="EMBL" id="KAF6176952.1"/>
    </source>
</evidence>
<accession>A0A7J7PCD6</accession>
<sequence>MQHRTQGMGHDMPSGTHLGMPLVKACVRHVLHKITPTGSCPSLGTNKAQAINQERDSPTKLFQPDPRPISSPSIIEALSETSTMSTMASTTRPAITTTSALMPSTTLTSIKIATRVLGSTQLIRTNLEASVVKNIIEAVGVHEELGQTVYRISCEILCKCSGNGDLHARTMAMLNLLGNFTWDAKVVLVLAAFATSYGEFWLISQLNTTNPLAVLVALLKQLPKEMKALGPRFKALSLLVKNMVDVVKCTIDFEELQIQLLKVDDKASITANSQIYVAAYWVIRSVLACSSLITDVIAMNSEQMHVFSLNLPLSILNLICFGSFTIDVNLESRTSGYHTWNLTSNTIATWELSSLFGKVNDVCDHLQKQMDICNFHIETKVHDKLFKLCNETNINNSEVLCTLFSLKDDMPLKDCSSQAKLSVSELVNKVVVLLISKPDILPLEGLLFLVQQTCNRLYQDEENYEVVWVPLASSAAWTDSEIEVYDDLSTKLPWFSVRQPWSLNSSVVSYIKQAWHFLKEPLMVTLDPYGKISSFNAIDMVLLWGAKAFPFSTLREGQLWEDVMSWSSLRLTMEGINPLISMLVEEGRTICIYGSNNLEWIREFTSKIKEMMNTGVQLELVYVGKKKHGESVDKILATIPREELSSYLSCPKIDFFWLRLESIRRSKVRLGKTVSTDHVLKEVVSLMSLDDKETSWALMGNCSSLDRVILLHGNKIIECLKLFPVWGENIGRFGFLNAIRSAFEPLEAVVKCFKCKVIPYTEESNDRIVVCEECKRSKERLILYQCCVTE</sequence>
<dbReference type="InterPro" id="IPR039299">
    <property type="entry name" value="SEOA"/>
</dbReference>
<organism evidence="3 4">
    <name type="scientific">Kingdonia uniflora</name>
    <dbReference type="NCBI Taxonomy" id="39325"/>
    <lineage>
        <taxon>Eukaryota</taxon>
        <taxon>Viridiplantae</taxon>
        <taxon>Streptophyta</taxon>
        <taxon>Embryophyta</taxon>
        <taxon>Tracheophyta</taxon>
        <taxon>Spermatophyta</taxon>
        <taxon>Magnoliopsida</taxon>
        <taxon>Ranunculales</taxon>
        <taxon>Circaeasteraceae</taxon>
        <taxon>Kingdonia</taxon>
    </lineage>
</organism>
<dbReference type="OrthoDB" id="1670392at2759"/>
<reference evidence="3 4" key="1">
    <citation type="journal article" date="2020" name="IScience">
        <title>Genome Sequencing of the Endangered Kingdonia uniflora (Circaeasteraceae, Ranunculales) Reveals Potential Mechanisms of Evolutionary Specialization.</title>
        <authorList>
            <person name="Sun Y."/>
            <person name="Deng T."/>
            <person name="Zhang A."/>
            <person name="Moore M.J."/>
            <person name="Landis J.B."/>
            <person name="Lin N."/>
            <person name="Zhang H."/>
            <person name="Zhang X."/>
            <person name="Huang J."/>
            <person name="Zhang X."/>
            <person name="Sun H."/>
            <person name="Wang H."/>
        </authorList>
    </citation>
    <scope>NUCLEOTIDE SEQUENCE [LARGE SCALE GENOMIC DNA]</scope>
    <source>
        <strain evidence="3">TB1705</strain>
        <tissue evidence="3">Leaf</tissue>
    </source>
</reference>
<keyword evidence="4" id="KW-1185">Reference proteome</keyword>
<dbReference type="Proteomes" id="UP000541444">
    <property type="component" value="Unassembled WGS sequence"/>
</dbReference>
<feature type="domain" description="Sieve element occlusion N-terminal" evidence="1">
    <location>
        <begin position="136"/>
        <end position="387"/>
    </location>
</feature>
<dbReference type="InterPro" id="IPR027942">
    <property type="entry name" value="SEO_N"/>
</dbReference>
<protein>
    <submittedName>
        <fullName evidence="3">Uncharacterized protein</fullName>
    </submittedName>
</protein>
<dbReference type="PANTHER" id="PTHR33232">
    <property type="entry name" value="PROTEIN SIEVE ELEMENT OCCLUSION B-LIKE"/>
    <property type="match status" value="1"/>
</dbReference>
<feature type="domain" description="Sieve element occlusion C-terminal" evidence="2">
    <location>
        <begin position="555"/>
        <end position="787"/>
    </location>
</feature>
<evidence type="ECO:0000313" key="4">
    <source>
        <dbReference type="Proteomes" id="UP000541444"/>
    </source>
</evidence>